<dbReference type="Pfam" id="PF24883">
    <property type="entry name" value="NPHP3_N"/>
    <property type="match status" value="1"/>
</dbReference>
<dbReference type="InterPro" id="IPR027417">
    <property type="entry name" value="P-loop_NTPase"/>
</dbReference>
<evidence type="ECO:0008006" key="6">
    <source>
        <dbReference type="Google" id="ProtNLM"/>
    </source>
</evidence>
<evidence type="ECO:0000259" key="2">
    <source>
        <dbReference type="Pfam" id="PF24883"/>
    </source>
</evidence>
<reference evidence="4" key="1">
    <citation type="submission" date="2021-03" db="EMBL/GenBank/DDBJ databases">
        <authorList>
            <person name="Bekaert M."/>
        </authorList>
    </citation>
    <scope>NUCLEOTIDE SEQUENCE</scope>
</reference>
<dbReference type="SUPFAM" id="SSF52540">
    <property type="entry name" value="P-loop containing nucleoside triphosphate hydrolases"/>
    <property type="match status" value="1"/>
</dbReference>
<dbReference type="OrthoDB" id="5989012at2759"/>
<feature type="domain" description="TANC1/2-like winged helix" evidence="3">
    <location>
        <begin position="251"/>
        <end position="365"/>
    </location>
</feature>
<evidence type="ECO:0000313" key="5">
    <source>
        <dbReference type="Proteomes" id="UP000683360"/>
    </source>
</evidence>
<gene>
    <name evidence="4" type="ORF">MEDL_4417</name>
</gene>
<proteinExistence type="predicted"/>
<name>A0A8S3Q2N3_MYTED</name>
<dbReference type="EMBL" id="CAJPWZ010000283">
    <property type="protein sequence ID" value="CAG2189083.1"/>
    <property type="molecule type" value="Genomic_DNA"/>
</dbReference>
<evidence type="ECO:0000259" key="3">
    <source>
        <dbReference type="Pfam" id="PF25521"/>
    </source>
</evidence>
<dbReference type="InterPro" id="IPR058056">
    <property type="entry name" value="WH_TANC1/2"/>
</dbReference>
<sequence length="421" mass="48961">MRFKDYWNIDSLLDFNYYVENLHNKSIISREWLFGKIYEELATSEKGVILVADMASFIRNIASAIVNRYPELGNSILSDDIASDILFGLRCSEDPISCLENAILNPLKNAWKNYQFVILIDAVDECNSADKNNILQLLFKQIDNFPQNVKFILTSRNIEQVLSKFKSLNEIELSSFRNENKNDVTEYIGKNSHLTNFQMNLLTNVSGGNFLHVKLYLESCKKSKNCDFRNIPSSLEKIYQMNLERAFAMEPRLFEELMPIFEVLCTMTKPMTEEQIYEVANISPANRRKIERVIGNELGHFLIFSDGNLSFLHKSIADFLTCKSRKHLRFFVNKENGHTLFAAYFLKSPYISESDLVDVVHHVAMSENDEWKNVLIHGYTKLMFNDTELNFVFLFAPSCKGFQFIYNHKSLVENDKYEVYK</sequence>
<dbReference type="Proteomes" id="UP000683360">
    <property type="component" value="Unassembled WGS sequence"/>
</dbReference>
<dbReference type="InterPro" id="IPR056884">
    <property type="entry name" value="NPHP3-like_N"/>
</dbReference>
<accession>A0A8S3Q2N3</accession>
<protein>
    <recommendedName>
        <fullName evidence="6">NACHT domain-containing protein</fullName>
    </recommendedName>
</protein>
<organism evidence="4 5">
    <name type="scientific">Mytilus edulis</name>
    <name type="common">Blue mussel</name>
    <dbReference type="NCBI Taxonomy" id="6550"/>
    <lineage>
        <taxon>Eukaryota</taxon>
        <taxon>Metazoa</taxon>
        <taxon>Spiralia</taxon>
        <taxon>Lophotrochozoa</taxon>
        <taxon>Mollusca</taxon>
        <taxon>Bivalvia</taxon>
        <taxon>Autobranchia</taxon>
        <taxon>Pteriomorphia</taxon>
        <taxon>Mytilida</taxon>
        <taxon>Mytiloidea</taxon>
        <taxon>Mytilidae</taxon>
        <taxon>Mytilinae</taxon>
        <taxon>Mytilus</taxon>
    </lineage>
</organism>
<comment type="caution">
    <text evidence="4">The sequence shown here is derived from an EMBL/GenBank/DDBJ whole genome shotgun (WGS) entry which is preliminary data.</text>
</comment>
<keyword evidence="1" id="KW-0677">Repeat</keyword>
<keyword evidence="5" id="KW-1185">Reference proteome</keyword>
<evidence type="ECO:0000313" key="4">
    <source>
        <dbReference type="EMBL" id="CAG2189083.1"/>
    </source>
</evidence>
<feature type="domain" description="Nephrocystin 3-like N-terminal" evidence="2">
    <location>
        <begin position="54"/>
        <end position="156"/>
    </location>
</feature>
<dbReference type="AlphaFoldDB" id="A0A8S3Q2N3"/>
<dbReference type="Pfam" id="PF25521">
    <property type="entry name" value="WHD_TANC1"/>
    <property type="match status" value="1"/>
</dbReference>
<dbReference type="PANTHER" id="PTHR10039">
    <property type="entry name" value="AMELOGENIN"/>
    <property type="match status" value="1"/>
</dbReference>
<evidence type="ECO:0000256" key="1">
    <source>
        <dbReference type="ARBA" id="ARBA00022737"/>
    </source>
</evidence>